<reference evidence="9 10" key="1">
    <citation type="submission" date="2017-07" db="EMBL/GenBank/DDBJ databases">
        <title>Complete genome sequence of Spiroplasma corruscae EC-1 (DSM 19793).</title>
        <authorList>
            <person name="Tsai Y.-M."/>
            <person name="Lo W.-S."/>
            <person name="Kuo C.-H."/>
        </authorList>
    </citation>
    <scope>NUCLEOTIDE SEQUENCE [LARGE SCALE GENOMIC DNA]</scope>
    <source>
        <strain evidence="9 10">EC-1</strain>
    </source>
</reference>
<dbReference type="NCBIfam" id="TIGR01727">
    <property type="entry name" value="oligo_HPY"/>
    <property type="match status" value="1"/>
</dbReference>
<evidence type="ECO:0000256" key="5">
    <source>
        <dbReference type="ARBA" id="ARBA00022741"/>
    </source>
</evidence>
<evidence type="ECO:0000256" key="2">
    <source>
        <dbReference type="ARBA" id="ARBA00005417"/>
    </source>
</evidence>
<organism evidence="9 10">
    <name type="scientific">Spiroplasma corruscae</name>
    <dbReference type="NCBI Taxonomy" id="216934"/>
    <lineage>
        <taxon>Bacteria</taxon>
        <taxon>Bacillati</taxon>
        <taxon>Mycoplasmatota</taxon>
        <taxon>Mollicutes</taxon>
        <taxon>Entomoplasmatales</taxon>
        <taxon>Spiroplasmataceae</taxon>
        <taxon>Spiroplasma</taxon>
    </lineage>
</organism>
<dbReference type="Pfam" id="PF08352">
    <property type="entry name" value="oligo_HPY"/>
    <property type="match status" value="1"/>
</dbReference>
<evidence type="ECO:0000256" key="3">
    <source>
        <dbReference type="ARBA" id="ARBA00022448"/>
    </source>
</evidence>
<dbReference type="PANTHER" id="PTHR43297">
    <property type="entry name" value="OLIGOPEPTIDE TRANSPORT ATP-BINDING PROTEIN APPD"/>
    <property type="match status" value="1"/>
</dbReference>
<dbReference type="CDD" id="cd03257">
    <property type="entry name" value="ABC_NikE_OppD_transporters"/>
    <property type="match status" value="1"/>
</dbReference>
<dbReference type="InterPro" id="IPR013563">
    <property type="entry name" value="Oligopep_ABC_C"/>
</dbReference>
<proteinExistence type="inferred from homology"/>
<dbReference type="SMART" id="SM00382">
    <property type="entry name" value="AAA"/>
    <property type="match status" value="1"/>
</dbReference>
<dbReference type="Gene3D" id="3.40.50.300">
    <property type="entry name" value="P-loop containing nucleotide triphosphate hydrolases"/>
    <property type="match status" value="2"/>
</dbReference>
<evidence type="ECO:0000256" key="4">
    <source>
        <dbReference type="ARBA" id="ARBA00022475"/>
    </source>
</evidence>
<evidence type="ECO:0000313" key="10">
    <source>
        <dbReference type="Proteomes" id="UP000203229"/>
    </source>
</evidence>
<keyword evidence="4" id="KW-1003">Cell membrane</keyword>
<dbReference type="PROSITE" id="PS50893">
    <property type="entry name" value="ABC_TRANSPORTER_2"/>
    <property type="match status" value="1"/>
</dbReference>
<dbReference type="InterPro" id="IPR003439">
    <property type="entry name" value="ABC_transporter-like_ATP-bd"/>
</dbReference>
<dbReference type="Pfam" id="PF00005">
    <property type="entry name" value="ABC_tran"/>
    <property type="match status" value="2"/>
</dbReference>
<dbReference type="InterPro" id="IPR050388">
    <property type="entry name" value="ABC_Ni/Peptide_Import"/>
</dbReference>
<dbReference type="PANTHER" id="PTHR43297:SF2">
    <property type="entry name" value="DIPEPTIDE TRANSPORT ATP-BINDING PROTEIN DPPD"/>
    <property type="match status" value="1"/>
</dbReference>
<dbReference type="SUPFAM" id="SSF52540">
    <property type="entry name" value="P-loop containing nucleoside triphosphate hydrolases"/>
    <property type="match status" value="2"/>
</dbReference>
<dbReference type="InterPro" id="IPR017871">
    <property type="entry name" value="ABC_transporter-like_CS"/>
</dbReference>
<name>A0A222ENZ5_9MOLU</name>
<evidence type="ECO:0000256" key="7">
    <source>
        <dbReference type="ARBA" id="ARBA00023136"/>
    </source>
</evidence>
<dbReference type="KEGG" id="scou:SCORR_v1c04180"/>
<gene>
    <name evidence="9" type="primary">oppD</name>
    <name evidence="9" type="ORF">SCORR_v1c04180</name>
</gene>
<dbReference type="GO" id="GO:0015833">
    <property type="term" value="P:peptide transport"/>
    <property type="evidence" value="ECO:0007669"/>
    <property type="project" value="InterPro"/>
</dbReference>
<dbReference type="PROSITE" id="PS00211">
    <property type="entry name" value="ABC_TRANSPORTER_1"/>
    <property type="match status" value="1"/>
</dbReference>
<keyword evidence="6 9" id="KW-0067">ATP-binding</keyword>
<dbReference type="AlphaFoldDB" id="A0A222ENZ5"/>
<keyword evidence="3" id="KW-0813">Transport</keyword>
<protein>
    <submittedName>
        <fullName evidence="9">Oligopeptide ABC transporter ATP-binding protein</fullName>
    </submittedName>
</protein>
<dbReference type="GO" id="GO:0005886">
    <property type="term" value="C:plasma membrane"/>
    <property type="evidence" value="ECO:0007669"/>
    <property type="project" value="UniProtKB-SubCell"/>
</dbReference>
<dbReference type="InterPro" id="IPR003593">
    <property type="entry name" value="AAA+_ATPase"/>
</dbReference>
<dbReference type="RefSeq" id="WP_281251261.1">
    <property type="nucleotide sequence ID" value="NZ_CP022535.1"/>
</dbReference>
<keyword evidence="10" id="KW-1185">Reference proteome</keyword>
<dbReference type="Proteomes" id="UP000203229">
    <property type="component" value="Chromosome"/>
</dbReference>
<dbReference type="GO" id="GO:0016887">
    <property type="term" value="F:ATP hydrolysis activity"/>
    <property type="evidence" value="ECO:0007669"/>
    <property type="project" value="InterPro"/>
</dbReference>
<dbReference type="GO" id="GO:0005524">
    <property type="term" value="F:ATP binding"/>
    <property type="evidence" value="ECO:0007669"/>
    <property type="project" value="UniProtKB-KW"/>
</dbReference>
<comment type="similarity">
    <text evidence="2">Belongs to the ABC transporter superfamily.</text>
</comment>
<feature type="domain" description="ABC transporter" evidence="8">
    <location>
        <begin position="6"/>
        <end position="552"/>
    </location>
</feature>
<accession>A0A222ENZ5</accession>
<comment type="subcellular location">
    <subcellularLocation>
        <location evidence="1">Cell membrane</location>
        <topology evidence="1">Peripheral membrane protein</topology>
    </subcellularLocation>
</comment>
<sequence>MKNKILSLNNVEVKFRIRKNILTAIRNVSLDVYDQEILAIVGESGSGKSVITKTFTGMLEMNGYISDGSIIYFPNEESKTTNESYFKEPIDLVRLQKNIIDKYTIKAVTKSFNKEIKLNRKYKNKLKKLNEIKLNKKINYFQSKLENLINSNNKLGLDFSKKSSIKIYKDKIDILKDELKYINNIEYRNKKNDDIEYDYFQLSSNKRKIKGPSLFDKYNLFKIIRFLKLLNRSNLVLNIDSLIIFFKLNHLKLLLKNVKNKTFIENQSLYIKNTFIEFYEEIFTEEFSKSSLKILIEKYTLLSKKLVIDEKELMFYKNKSFNSFICYYASKTYNFELEILIENYIINLFNNKTLDLDKIFKVWNTIKSINIFKKFKALKDIRNLRGKTISTIFQDPMTSLNPLLSVGFQISEVLRKKIKMSKKKAKKEAIELLKKVGIPDAERRYKDIPGQYSGGMRQRVVIAIALACRPKILICDEPTTALDVTIQAQILDLIKELQEEYRFTVIFITHDLGVVAKLADRIAVMYSGQIIEFGKTDEIFHDPKHPYTWALLSSLPQLGEKGKDLYSIKGSPPSLFKKIKGDAFSLRSDFALEVDRVYEPPMFKISETHYAKTWLLDDRAPKTLKPEILNDLRSKIED</sequence>
<keyword evidence="5" id="KW-0547">Nucleotide-binding</keyword>
<dbReference type="InterPro" id="IPR027417">
    <property type="entry name" value="P-loop_NTPase"/>
</dbReference>
<keyword evidence="7" id="KW-0472">Membrane</keyword>
<dbReference type="EMBL" id="CP022535">
    <property type="protein sequence ID" value="ASP28192.1"/>
    <property type="molecule type" value="Genomic_DNA"/>
</dbReference>
<evidence type="ECO:0000259" key="8">
    <source>
        <dbReference type="PROSITE" id="PS50893"/>
    </source>
</evidence>
<evidence type="ECO:0000256" key="6">
    <source>
        <dbReference type="ARBA" id="ARBA00022840"/>
    </source>
</evidence>
<evidence type="ECO:0000313" key="9">
    <source>
        <dbReference type="EMBL" id="ASP28192.1"/>
    </source>
</evidence>
<evidence type="ECO:0000256" key="1">
    <source>
        <dbReference type="ARBA" id="ARBA00004202"/>
    </source>
</evidence>